<name>A0A369JYJ7_HYPMA</name>
<reference evidence="1" key="1">
    <citation type="submission" date="2018-04" db="EMBL/GenBank/DDBJ databases">
        <title>Whole genome sequencing of Hypsizygus marmoreus.</title>
        <authorList>
            <person name="Choi I.-G."/>
            <person name="Min B."/>
            <person name="Kim J.-G."/>
            <person name="Kim S."/>
            <person name="Oh Y.-L."/>
            <person name="Kong W.-S."/>
            <person name="Park H."/>
            <person name="Jeong J."/>
            <person name="Song E.-S."/>
        </authorList>
    </citation>
    <scope>NUCLEOTIDE SEQUENCE [LARGE SCALE GENOMIC DNA]</scope>
    <source>
        <strain evidence="1">51987-8</strain>
    </source>
</reference>
<proteinExistence type="predicted"/>
<evidence type="ECO:0000313" key="2">
    <source>
        <dbReference type="Proteomes" id="UP000076154"/>
    </source>
</evidence>
<keyword evidence="2" id="KW-1185">Reference proteome</keyword>
<dbReference type="AlphaFoldDB" id="A0A369JYJ7"/>
<dbReference type="InParanoid" id="A0A369JYJ7"/>
<accession>A0A369JYJ7</accession>
<evidence type="ECO:0000313" key="1">
    <source>
        <dbReference type="EMBL" id="RDB25435.1"/>
    </source>
</evidence>
<gene>
    <name evidence="1" type="ORF">Hypma_008117</name>
</gene>
<protein>
    <submittedName>
        <fullName evidence="1">Uncharacterized protein</fullName>
    </submittedName>
</protein>
<sequence length="77" mass="8866">MALRSHITPQCLTPQERAIPEDEMSCKTGILADEESVIPLSEPRMGLRTKLFILFLRLIRYIEISDFEPQLIGSIMY</sequence>
<comment type="caution">
    <text evidence="1">The sequence shown here is derived from an EMBL/GenBank/DDBJ whole genome shotgun (WGS) entry which is preliminary data.</text>
</comment>
<organism evidence="1 2">
    <name type="scientific">Hypsizygus marmoreus</name>
    <name type="common">White beech mushroom</name>
    <name type="synonym">Agaricus marmoreus</name>
    <dbReference type="NCBI Taxonomy" id="39966"/>
    <lineage>
        <taxon>Eukaryota</taxon>
        <taxon>Fungi</taxon>
        <taxon>Dikarya</taxon>
        <taxon>Basidiomycota</taxon>
        <taxon>Agaricomycotina</taxon>
        <taxon>Agaricomycetes</taxon>
        <taxon>Agaricomycetidae</taxon>
        <taxon>Agaricales</taxon>
        <taxon>Tricholomatineae</taxon>
        <taxon>Lyophyllaceae</taxon>
        <taxon>Hypsizygus</taxon>
    </lineage>
</organism>
<dbReference type="Proteomes" id="UP000076154">
    <property type="component" value="Unassembled WGS sequence"/>
</dbReference>
<dbReference type="OrthoDB" id="3119178at2759"/>
<dbReference type="EMBL" id="LUEZ02000041">
    <property type="protein sequence ID" value="RDB25435.1"/>
    <property type="molecule type" value="Genomic_DNA"/>
</dbReference>
<feature type="non-terminal residue" evidence="1">
    <location>
        <position position="77"/>
    </location>
</feature>